<dbReference type="EMBL" id="JBHSAY010000008">
    <property type="protein sequence ID" value="MFC4131788.1"/>
    <property type="molecule type" value="Genomic_DNA"/>
</dbReference>
<dbReference type="SUPFAM" id="SSF51735">
    <property type="entry name" value="NAD(P)-binding Rossmann-fold domains"/>
    <property type="match status" value="1"/>
</dbReference>
<sequence length="254" mass="26000">MAVLSGKTVIITGAARGLGAEAARQAVAAGANVVITDVLDDDGEKTAEQLGPQARYLRLDVTDEAAWPTVVAAAKQAYGGVHGLVNNAGVSTGMPFDTEPADHFRKVIDINLVGTWLGMQAVIPELKAGGGGSIVNISSAAGLMGLAFTGSYGASKWAVRGMTKVAAVELGTAHIRCNTVHPGMTYTPMTSETGIKQGEGNYPNTPMGRVGEPPEIAAAVVFLLSDDAAYITGAELAVDGGWTAGPTIKYVMGQ</sequence>
<keyword evidence="5" id="KW-1185">Reference proteome</keyword>
<dbReference type="InterPro" id="IPR057326">
    <property type="entry name" value="KR_dom"/>
</dbReference>
<evidence type="ECO:0000256" key="1">
    <source>
        <dbReference type="ARBA" id="ARBA00006484"/>
    </source>
</evidence>
<evidence type="ECO:0000259" key="3">
    <source>
        <dbReference type="SMART" id="SM00822"/>
    </source>
</evidence>
<proteinExistence type="inferred from homology"/>
<accession>A0ABV8LMJ6</accession>
<protein>
    <submittedName>
        <fullName evidence="4">Glucose 1-dehydrogenase</fullName>
        <ecNumber evidence="4">1.1.1.47</ecNumber>
    </submittedName>
</protein>
<comment type="similarity">
    <text evidence="1">Belongs to the short-chain dehydrogenases/reductases (SDR) family.</text>
</comment>
<dbReference type="PANTHER" id="PTHR42760:SF133">
    <property type="entry name" value="3-OXOACYL-[ACYL-CARRIER-PROTEIN] REDUCTASE"/>
    <property type="match status" value="1"/>
</dbReference>
<dbReference type="GO" id="GO:0047936">
    <property type="term" value="F:glucose 1-dehydrogenase [NAD(P)+] activity"/>
    <property type="evidence" value="ECO:0007669"/>
    <property type="project" value="UniProtKB-EC"/>
</dbReference>
<dbReference type="PROSITE" id="PS00061">
    <property type="entry name" value="ADH_SHORT"/>
    <property type="match status" value="1"/>
</dbReference>
<dbReference type="Gene3D" id="3.40.50.720">
    <property type="entry name" value="NAD(P)-binding Rossmann-like Domain"/>
    <property type="match status" value="1"/>
</dbReference>
<dbReference type="InterPro" id="IPR020904">
    <property type="entry name" value="Sc_DH/Rdtase_CS"/>
</dbReference>
<evidence type="ECO:0000256" key="2">
    <source>
        <dbReference type="ARBA" id="ARBA00023002"/>
    </source>
</evidence>
<dbReference type="SMART" id="SM00822">
    <property type="entry name" value="PKS_KR"/>
    <property type="match status" value="1"/>
</dbReference>
<dbReference type="InterPro" id="IPR002347">
    <property type="entry name" value="SDR_fam"/>
</dbReference>
<dbReference type="PRINTS" id="PR00080">
    <property type="entry name" value="SDRFAMILY"/>
</dbReference>
<evidence type="ECO:0000313" key="5">
    <source>
        <dbReference type="Proteomes" id="UP001595816"/>
    </source>
</evidence>
<reference evidence="5" key="1">
    <citation type="journal article" date="2019" name="Int. J. Syst. Evol. Microbiol.">
        <title>The Global Catalogue of Microorganisms (GCM) 10K type strain sequencing project: providing services to taxonomists for standard genome sequencing and annotation.</title>
        <authorList>
            <consortium name="The Broad Institute Genomics Platform"/>
            <consortium name="The Broad Institute Genome Sequencing Center for Infectious Disease"/>
            <person name="Wu L."/>
            <person name="Ma J."/>
        </authorList>
    </citation>
    <scope>NUCLEOTIDE SEQUENCE [LARGE SCALE GENOMIC DNA]</scope>
    <source>
        <strain evidence="5">CGMCC 4.7289</strain>
    </source>
</reference>
<dbReference type="PANTHER" id="PTHR42760">
    <property type="entry name" value="SHORT-CHAIN DEHYDROGENASES/REDUCTASES FAMILY MEMBER"/>
    <property type="match status" value="1"/>
</dbReference>
<organism evidence="4 5">
    <name type="scientific">Hamadaea flava</name>
    <dbReference type="NCBI Taxonomy" id="1742688"/>
    <lineage>
        <taxon>Bacteria</taxon>
        <taxon>Bacillati</taxon>
        <taxon>Actinomycetota</taxon>
        <taxon>Actinomycetes</taxon>
        <taxon>Micromonosporales</taxon>
        <taxon>Micromonosporaceae</taxon>
        <taxon>Hamadaea</taxon>
    </lineage>
</organism>
<evidence type="ECO:0000313" key="4">
    <source>
        <dbReference type="EMBL" id="MFC4131788.1"/>
    </source>
</evidence>
<feature type="domain" description="Ketoreductase" evidence="3">
    <location>
        <begin position="7"/>
        <end position="184"/>
    </location>
</feature>
<dbReference type="PRINTS" id="PR00081">
    <property type="entry name" value="GDHRDH"/>
</dbReference>
<dbReference type="InterPro" id="IPR036291">
    <property type="entry name" value="NAD(P)-bd_dom_sf"/>
</dbReference>
<dbReference type="Pfam" id="PF13561">
    <property type="entry name" value="adh_short_C2"/>
    <property type="match status" value="1"/>
</dbReference>
<dbReference type="NCBIfam" id="NF005559">
    <property type="entry name" value="PRK07231.1"/>
    <property type="match status" value="1"/>
</dbReference>
<gene>
    <name evidence="4" type="ORF">ACFOZ4_14360</name>
</gene>
<comment type="caution">
    <text evidence="4">The sequence shown here is derived from an EMBL/GenBank/DDBJ whole genome shotgun (WGS) entry which is preliminary data.</text>
</comment>
<dbReference type="Proteomes" id="UP001595816">
    <property type="component" value="Unassembled WGS sequence"/>
</dbReference>
<name>A0ABV8LMJ6_9ACTN</name>
<keyword evidence="2 4" id="KW-0560">Oxidoreductase</keyword>
<dbReference type="EC" id="1.1.1.47" evidence="4"/>
<dbReference type="RefSeq" id="WP_253763343.1">
    <property type="nucleotide sequence ID" value="NZ_JAMZDZ010000001.1"/>
</dbReference>